<proteinExistence type="predicted"/>
<feature type="domain" description="DUF4211" evidence="2">
    <location>
        <begin position="178"/>
        <end position="307"/>
    </location>
</feature>
<evidence type="ECO:0000313" key="3">
    <source>
        <dbReference type="EMBL" id="KAJ7771571.1"/>
    </source>
</evidence>
<organism evidence="3 4">
    <name type="scientific">Mycena metata</name>
    <dbReference type="NCBI Taxonomy" id="1033252"/>
    <lineage>
        <taxon>Eukaryota</taxon>
        <taxon>Fungi</taxon>
        <taxon>Dikarya</taxon>
        <taxon>Basidiomycota</taxon>
        <taxon>Agaricomycotina</taxon>
        <taxon>Agaricomycetes</taxon>
        <taxon>Agaricomycetidae</taxon>
        <taxon>Agaricales</taxon>
        <taxon>Marasmiineae</taxon>
        <taxon>Mycenaceae</taxon>
        <taxon>Mycena</taxon>
    </lineage>
</organism>
<comment type="caution">
    <text evidence="3">The sequence shown here is derived from an EMBL/GenBank/DDBJ whole genome shotgun (WGS) entry which is preliminary data.</text>
</comment>
<evidence type="ECO:0000259" key="2">
    <source>
        <dbReference type="Pfam" id="PF13926"/>
    </source>
</evidence>
<dbReference type="EMBL" id="JARKIB010000015">
    <property type="protein sequence ID" value="KAJ7771571.1"/>
    <property type="molecule type" value="Genomic_DNA"/>
</dbReference>
<feature type="region of interest" description="Disordered" evidence="1">
    <location>
        <begin position="1"/>
        <end position="187"/>
    </location>
</feature>
<evidence type="ECO:0000313" key="4">
    <source>
        <dbReference type="Proteomes" id="UP001215598"/>
    </source>
</evidence>
<name>A0AAD7JTQ9_9AGAR</name>
<feature type="compositionally biased region" description="Basic and acidic residues" evidence="1">
    <location>
        <begin position="62"/>
        <end position="84"/>
    </location>
</feature>
<dbReference type="InterPro" id="IPR025451">
    <property type="entry name" value="DUF4211"/>
</dbReference>
<accession>A0AAD7JTQ9</accession>
<protein>
    <recommendedName>
        <fullName evidence="2">DUF4211 domain-containing protein</fullName>
    </recommendedName>
</protein>
<evidence type="ECO:0000256" key="1">
    <source>
        <dbReference type="SAM" id="MobiDB-lite"/>
    </source>
</evidence>
<sequence length="451" mass="51747">MPTAAVHRPESLFSTSDEEEPELSARSESIDAPVTPRRRRPRSAIANGQPGPSTFRQSSSSSDKEEGKLPVNFDKRRVQRKPDEDVASDASSTDVDDSRRNSHSTSLDKLTPAQQKQAALRRLRGLRNQRSLSRIAPKPPGDEVEEARSDHESASGENLKEDRDSDAETDETSQYGGSFINDDDVDPEAAKKVDAALAPDRDKRRSIEDHLAVFIQYIVELHFEPKLFSRISKADADYFRTAINGLRRDTSGFADSIRLPTWSAPFTVTLDLRPELEHEYKTDDRFPTKRHVVDPKKGYGCQACWTRGDKTCDGGGQRMLWTTGGTYDLRGDTFEGSDEEEGTEYELDRYFKNRALALKIPYPPKFKLDVGARCCNRAAVYHEARHYPFVVATRVRRVIIDQRLQYDKRHDFFVEEFKEELQYSIWNWERWQKRFDLEEDFAHDNVESTQE</sequence>
<dbReference type="AlphaFoldDB" id="A0AAD7JTQ9"/>
<feature type="compositionally biased region" description="Polar residues" evidence="1">
    <location>
        <begin position="103"/>
        <end position="117"/>
    </location>
</feature>
<gene>
    <name evidence="3" type="ORF">B0H16DRAFT_1881185</name>
</gene>
<dbReference type="Pfam" id="PF13926">
    <property type="entry name" value="DUF4211"/>
    <property type="match status" value="1"/>
</dbReference>
<keyword evidence="4" id="KW-1185">Reference proteome</keyword>
<feature type="compositionally biased region" description="Basic and acidic residues" evidence="1">
    <location>
        <begin position="146"/>
        <end position="163"/>
    </location>
</feature>
<reference evidence="3" key="1">
    <citation type="submission" date="2023-03" db="EMBL/GenBank/DDBJ databases">
        <title>Massive genome expansion in bonnet fungi (Mycena s.s.) driven by repeated elements and novel gene families across ecological guilds.</title>
        <authorList>
            <consortium name="Lawrence Berkeley National Laboratory"/>
            <person name="Harder C.B."/>
            <person name="Miyauchi S."/>
            <person name="Viragh M."/>
            <person name="Kuo A."/>
            <person name="Thoen E."/>
            <person name="Andreopoulos B."/>
            <person name="Lu D."/>
            <person name="Skrede I."/>
            <person name="Drula E."/>
            <person name="Henrissat B."/>
            <person name="Morin E."/>
            <person name="Kohler A."/>
            <person name="Barry K."/>
            <person name="LaButti K."/>
            <person name="Morin E."/>
            <person name="Salamov A."/>
            <person name="Lipzen A."/>
            <person name="Mereny Z."/>
            <person name="Hegedus B."/>
            <person name="Baldrian P."/>
            <person name="Stursova M."/>
            <person name="Weitz H."/>
            <person name="Taylor A."/>
            <person name="Grigoriev I.V."/>
            <person name="Nagy L.G."/>
            <person name="Martin F."/>
            <person name="Kauserud H."/>
        </authorList>
    </citation>
    <scope>NUCLEOTIDE SEQUENCE</scope>
    <source>
        <strain evidence="3">CBHHK182m</strain>
    </source>
</reference>
<feature type="compositionally biased region" description="Polar residues" evidence="1">
    <location>
        <begin position="50"/>
        <end position="61"/>
    </location>
</feature>
<dbReference type="Proteomes" id="UP001215598">
    <property type="component" value="Unassembled WGS sequence"/>
</dbReference>